<keyword evidence="3" id="KW-1185">Reference proteome</keyword>
<accession>A0ABQ9WZL9</accession>
<gene>
    <name evidence="2" type="ORF">BLNAU_20121</name>
</gene>
<dbReference type="EMBL" id="JARBJD010000278">
    <property type="protein sequence ID" value="KAK2944945.1"/>
    <property type="molecule type" value="Genomic_DNA"/>
</dbReference>
<name>A0ABQ9WZL9_9EUKA</name>
<proteinExistence type="predicted"/>
<comment type="caution">
    <text evidence="2">The sequence shown here is derived from an EMBL/GenBank/DDBJ whole genome shotgun (WGS) entry which is preliminary data.</text>
</comment>
<organism evidence="2 3">
    <name type="scientific">Blattamonas nauphoetae</name>
    <dbReference type="NCBI Taxonomy" id="2049346"/>
    <lineage>
        <taxon>Eukaryota</taxon>
        <taxon>Metamonada</taxon>
        <taxon>Preaxostyla</taxon>
        <taxon>Oxymonadida</taxon>
        <taxon>Blattamonas</taxon>
    </lineage>
</organism>
<feature type="compositionally biased region" description="Acidic residues" evidence="1">
    <location>
        <begin position="24"/>
        <end position="33"/>
    </location>
</feature>
<reference evidence="2 3" key="1">
    <citation type="journal article" date="2022" name="bioRxiv">
        <title>Genomics of Preaxostyla Flagellates Illuminates Evolutionary Transitions and the Path Towards Mitochondrial Loss.</title>
        <authorList>
            <person name="Novak L.V.F."/>
            <person name="Treitli S.C."/>
            <person name="Pyrih J."/>
            <person name="Halakuc P."/>
            <person name="Pipaliya S.V."/>
            <person name="Vacek V."/>
            <person name="Brzon O."/>
            <person name="Soukal P."/>
            <person name="Eme L."/>
            <person name="Dacks J.B."/>
            <person name="Karnkowska A."/>
            <person name="Elias M."/>
            <person name="Hampl V."/>
        </authorList>
    </citation>
    <scope>NUCLEOTIDE SEQUENCE [LARGE SCALE GENOMIC DNA]</scope>
    <source>
        <strain evidence="2">NAU3</strain>
        <tissue evidence="2">Gut</tissue>
    </source>
</reference>
<sequence length="95" mass="10446">MYQRSDHLPLSLRIQDLPRSSSDTSEDDSEGSEDVVAHLMVVLDPCPVATHTLPLSSASPSPPTPTHSPLPLPHHPHPPSPLCLYPHPIRYDACW</sequence>
<feature type="region of interest" description="Disordered" evidence="1">
    <location>
        <begin position="1"/>
        <end position="35"/>
    </location>
</feature>
<feature type="compositionally biased region" description="Pro residues" evidence="1">
    <location>
        <begin position="60"/>
        <end position="81"/>
    </location>
</feature>
<evidence type="ECO:0000256" key="1">
    <source>
        <dbReference type="SAM" id="MobiDB-lite"/>
    </source>
</evidence>
<evidence type="ECO:0000313" key="3">
    <source>
        <dbReference type="Proteomes" id="UP001281761"/>
    </source>
</evidence>
<feature type="region of interest" description="Disordered" evidence="1">
    <location>
        <begin position="51"/>
        <end position="82"/>
    </location>
</feature>
<protein>
    <submittedName>
        <fullName evidence="2">Uncharacterized protein</fullName>
    </submittedName>
</protein>
<evidence type="ECO:0000313" key="2">
    <source>
        <dbReference type="EMBL" id="KAK2944945.1"/>
    </source>
</evidence>
<dbReference type="Proteomes" id="UP001281761">
    <property type="component" value="Unassembled WGS sequence"/>
</dbReference>